<evidence type="ECO:0000256" key="2">
    <source>
        <dbReference type="SAM" id="MobiDB-lite"/>
    </source>
</evidence>
<dbReference type="KEGG" id="dci:103506100"/>
<accession>A0A1S3CVL5</accession>
<keyword evidence="3" id="KW-1185">Reference proteome</keyword>
<feature type="region of interest" description="Disordered" evidence="2">
    <location>
        <begin position="276"/>
        <end position="314"/>
    </location>
</feature>
<evidence type="ECO:0000256" key="1">
    <source>
        <dbReference type="SAM" id="Coils"/>
    </source>
</evidence>
<proteinExistence type="predicted"/>
<dbReference type="Gene3D" id="1.10.287.1490">
    <property type="match status" value="1"/>
</dbReference>
<keyword evidence="1" id="KW-0175">Coiled coil</keyword>
<sequence length="358" mass="42634">MADFVCKNIRDMVYARNEIVCENRVIEHEINILKAEIAPLQVDIQELESELYLLKEEMRHHGQNKKVNVDEIRKKEAMYKKFQAELRHLSEKNDSLLNCYHALEKEINKYEDKIVSYEKCLNDLVRTCQEMNNAGEELSNRNRETEANIQNLKTNLTKLKACLNKKSAELEEKCNELDEAFQRYKKIECVRETLERPAKNLRKQIMEVDAQSNQWKRCVEKEQMRCEALHDKLVCYKDLSNALQRKAQNFEKEMTKIRQRKHDHIKEIINSINKQNETECPSPNNELAKPMRRSGSRNEVKNQRKTNTQKSMGRDECRECRQMMVDKIRELLCEDSPSTYEVFQEREIRPTSNKSYRH</sequence>
<dbReference type="Proteomes" id="UP000079169">
    <property type="component" value="Unplaced"/>
</dbReference>
<dbReference type="RefSeq" id="XP_008468702.2">
    <property type="nucleotide sequence ID" value="XM_008470480.3"/>
</dbReference>
<feature type="coiled-coil region" evidence="1">
    <location>
        <begin position="30"/>
        <end position="187"/>
    </location>
</feature>
<evidence type="ECO:0000313" key="4">
    <source>
        <dbReference type="RefSeq" id="XP_008468702.2"/>
    </source>
</evidence>
<protein>
    <submittedName>
        <fullName evidence="4">Cingulin-like</fullName>
    </submittedName>
</protein>
<feature type="coiled-coil region" evidence="1">
    <location>
        <begin position="233"/>
        <end position="267"/>
    </location>
</feature>
<name>A0A1S3CVL5_DIACI</name>
<dbReference type="GeneID" id="103506100"/>
<gene>
    <name evidence="4" type="primary">LOC103506100</name>
</gene>
<feature type="compositionally biased region" description="Polar residues" evidence="2">
    <location>
        <begin position="276"/>
        <end position="285"/>
    </location>
</feature>
<dbReference type="PaxDb" id="121845-A0A1S3CVL5"/>
<dbReference type="AlphaFoldDB" id="A0A1S3CVL5"/>
<organism evidence="3 4">
    <name type="scientific">Diaphorina citri</name>
    <name type="common">Asian citrus psyllid</name>
    <dbReference type="NCBI Taxonomy" id="121845"/>
    <lineage>
        <taxon>Eukaryota</taxon>
        <taxon>Metazoa</taxon>
        <taxon>Ecdysozoa</taxon>
        <taxon>Arthropoda</taxon>
        <taxon>Hexapoda</taxon>
        <taxon>Insecta</taxon>
        <taxon>Pterygota</taxon>
        <taxon>Neoptera</taxon>
        <taxon>Paraneoptera</taxon>
        <taxon>Hemiptera</taxon>
        <taxon>Sternorrhyncha</taxon>
        <taxon>Psylloidea</taxon>
        <taxon>Psyllidae</taxon>
        <taxon>Diaphorininae</taxon>
        <taxon>Diaphorina</taxon>
    </lineage>
</organism>
<reference evidence="4" key="1">
    <citation type="submission" date="2025-08" db="UniProtKB">
        <authorList>
            <consortium name="RefSeq"/>
        </authorList>
    </citation>
    <scope>IDENTIFICATION</scope>
</reference>
<evidence type="ECO:0000313" key="3">
    <source>
        <dbReference type="Proteomes" id="UP000079169"/>
    </source>
</evidence>